<dbReference type="HOGENOM" id="CLU_065898_2_1_1"/>
<evidence type="ECO:0000256" key="3">
    <source>
        <dbReference type="ARBA" id="ARBA00022730"/>
    </source>
</evidence>
<keyword evidence="14" id="KW-1185">Reference proteome</keyword>
<dbReference type="Pfam" id="PF00333">
    <property type="entry name" value="Ribosomal_S5"/>
    <property type="match status" value="1"/>
</dbReference>
<keyword evidence="6 9" id="KW-0687">Ribonucleoprotein</keyword>
<dbReference type="RefSeq" id="XP_001421406.1">
    <property type="nucleotide sequence ID" value="XM_001421369.1"/>
</dbReference>
<dbReference type="InterPro" id="IPR013810">
    <property type="entry name" value="Ribosomal_uS5_N"/>
</dbReference>
<comment type="function">
    <text evidence="1">With S4 and S12 plays an important role in translational accuracy.</text>
</comment>
<keyword evidence="4" id="KW-0694">RNA-binding</keyword>
<dbReference type="PANTHER" id="PTHR48277">
    <property type="entry name" value="MITOCHONDRIAL RIBOSOMAL PROTEIN S5"/>
    <property type="match status" value="1"/>
</dbReference>
<dbReference type="GO" id="GO:0015935">
    <property type="term" value="C:small ribosomal subunit"/>
    <property type="evidence" value="ECO:0007669"/>
    <property type="project" value="InterPro"/>
</dbReference>
<name>A4S775_OSTLU</name>
<protein>
    <recommendedName>
        <fullName evidence="8">Small ribosomal subunit protein uS5c</fullName>
    </recommendedName>
</protein>
<dbReference type="AlphaFoldDB" id="A4S775"/>
<feature type="domain" description="S5 DRBM" evidence="11">
    <location>
        <begin position="1"/>
        <end position="64"/>
    </location>
</feature>
<evidence type="ECO:0000256" key="10">
    <source>
        <dbReference type="RuleBase" id="RU003823"/>
    </source>
</evidence>
<dbReference type="Proteomes" id="UP000001568">
    <property type="component" value="Chromosome 14"/>
</dbReference>
<dbReference type="InterPro" id="IPR005324">
    <property type="entry name" value="Ribosomal_uS5_C"/>
</dbReference>
<accession>A4S775</accession>
<dbReference type="GO" id="GO:0005737">
    <property type="term" value="C:cytoplasm"/>
    <property type="evidence" value="ECO:0007669"/>
    <property type="project" value="UniProtKB-ARBA"/>
</dbReference>
<proteinExistence type="inferred from homology"/>
<dbReference type="STRING" id="436017.A4S775"/>
<dbReference type="InterPro" id="IPR005712">
    <property type="entry name" value="Ribosomal_uS5_bac-type"/>
</dbReference>
<dbReference type="Gramene" id="ABO99699">
    <property type="protein sequence ID" value="ABO99699"/>
    <property type="gene ID" value="OSTLU_13247"/>
</dbReference>
<evidence type="ECO:0000256" key="7">
    <source>
        <dbReference type="ARBA" id="ARBA00025844"/>
    </source>
</evidence>
<dbReference type="FunFam" id="3.30.230.10:FF:000002">
    <property type="entry name" value="30S ribosomal protein S5"/>
    <property type="match status" value="1"/>
</dbReference>
<dbReference type="GO" id="GO:0003735">
    <property type="term" value="F:structural constituent of ribosome"/>
    <property type="evidence" value="ECO:0007669"/>
    <property type="project" value="UniProtKB-UniRule"/>
</dbReference>
<dbReference type="RefSeq" id="XP_001421437.1">
    <property type="nucleotide sequence ID" value="XM_001421400.1"/>
</dbReference>
<evidence type="ECO:0000313" key="13">
    <source>
        <dbReference type="EMBL" id="ABO99730.1"/>
    </source>
</evidence>
<organism evidence="12 14">
    <name type="scientific">Ostreococcus lucimarinus (strain CCE9901)</name>
    <dbReference type="NCBI Taxonomy" id="436017"/>
    <lineage>
        <taxon>Eukaryota</taxon>
        <taxon>Viridiplantae</taxon>
        <taxon>Chlorophyta</taxon>
        <taxon>Mamiellophyceae</taxon>
        <taxon>Mamiellales</taxon>
        <taxon>Bathycoccaceae</taxon>
        <taxon>Ostreococcus</taxon>
    </lineage>
</organism>
<reference evidence="12 14" key="1">
    <citation type="journal article" date="2007" name="Proc. Natl. Acad. Sci. U.S.A.">
        <title>The tiny eukaryote Ostreococcus provides genomic insights into the paradox of plankton speciation.</title>
        <authorList>
            <person name="Palenik B."/>
            <person name="Grimwood J."/>
            <person name="Aerts A."/>
            <person name="Rouze P."/>
            <person name="Salamov A."/>
            <person name="Putnam N."/>
            <person name="Dupont C."/>
            <person name="Jorgensen R."/>
            <person name="Derelle E."/>
            <person name="Rombauts S."/>
            <person name="Zhou K."/>
            <person name="Otillar R."/>
            <person name="Merchant S.S."/>
            <person name="Podell S."/>
            <person name="Gaasterland T."/>
            <person name="Napoli C."/>
            <person name="Gendler K."/>
            <person name="Manuell A."/>
            <person name="Tai V."/>
            <person name="Vallon O."/>
            <person name="Piganeau G."/>
            <person name="Jancek S."/>
            <person name="Heijde M."/>
            <person name="Jabbari K."/>
            <person name="Bowler C."/>
            <person name="Lohr M."/>
            <person name="Robbens S."/>
            <person name="Werner G."/>
            <person name="Dubchak I."/>
            <person name="Pazour G.J."/>
            <person name="Ren Q."/>
            <person name="Paulsen I."/>
            <person name="Delwiche C."/>
            <person name="Schmutz J."/>
            <person name="Rokhsar D."/>
            <person name="Van de Peer Y."/>
            <person name="Moreau H."/>
            <person name="Grigoriev I.V."/>
        </authorList>
    </citation>
    <scope>NUCLEOTIDE SEQUENCE [LARGE SCALE GENOMIC DNA]</scope>
    <source>
        <strain evidence="12 14">CCE9901</strain>
    </source>
</reference>
<evidence type="ECO:0000256" key="2">
    <source>
        <dbReference type="ARBA" id="ARBA00008945"/>
    </source>
</evidence>
<dbReference type="SUPFAM" id="SSF54768">
    <property type="entry name" value="dsRNA-binding domain-like"/>
    <property type="match status" value="1"/>
</dbReference>
<dbReference type="EMBL" id="CP000594">
    <property type="protein sequence ID" value="ABO99699.1"/>
    <property type="molecule type" value="Genomic_DNA"/>
</dbReference>
<dbReference type="Gramene" id="ABO99730">
    <property type="protein sequence ID" value="ABO99730"/>
    <property type="gene ID" value="OSTLU_18077"/>
</dbReference>
<dbReference type="GeneID" id="5005564"/>
<dbReference type="PANTHER" id="PTHR48277:SF1">
    <property type="entry name" value="MITOCHONDRIAL RIBOSOMAL PROTEIN S5"/>
    <property type="match status" value="1"/>
</dbReference>
<dbReference type="OrthoDB" id="309483at2759"/>
<dbReference type="PROSITE" id="PS50881">
    <property type="entry name" value="S5_DSRBD"/>
    <property type="match status" value="1"/>
</dbReference>
<dbReference type="Gene3D" id="3.30.230.10">
    <property type="match status" value="1"/>
</dbReference>
<evidence type="ECO:0000256" key="4">
    <source>
        <dbReference type="ARBA" id="ARBA00022884"/>
    </source>
</evidence>
<keyword evidence="5 9" id="KW-0689">Ribosomal protein</keyword>
<gene>
    <name evidence="12" type="primary">PRPS5A</name>
    <name evidence="13" type="synonym">PRPS5B</name>
    <name evidence="12" type="ORF">OSTLU_13247</name>
    <name evidence="13" type="ORF">OSTLU_18077</name>
</gene>
<dbReference type="OMA" id="MECAGIR"/>
<dbReference type="SUPFAM" id="SSF54211">
    <property type="entry name" value="Ribosomal protein S5 domain 2-like"/>
    <property type="match status" value="1"/>
</dbReference>
<evidence type="ECO:0000256" key="5">
    <source>
        <dbReference type="ARBA" id="ARBA00022980"/>
    </source>
</evidence>
<dbReference type="Gene3D" id="3.30.160.20">
    <property type="match status" value="1"/>
</dbReference>
<evidence type="ECO:0000313" key="12">
    <source>
        <dbReference type="EMBL" id="ABO99699.1"/>
    </source>
</evidence>
<evidence type="ECO:0000256" key="8">
    <source>
        <dbReference type="ARBA" id="ARBA00035156"/>
    </source>
</evidence>
<comment type="subunit">
    <text evidence="7">Part of the 30S ribosomal subunit. Contacts protein S4.</text>
</comment>
<dbReference type="InterPro" id="IPR014721">
    <property type="entry name" value="Ribsml_uS5_D2-typ_fold_subgr"/>
</dbReference>
<dbReference type="NCBIfam" id="TIGR01021">
    <property type="entry name" value="rpsE_bact"/>
    <property type="match status" value="1"/>
</dbReference>
<dbReference type="GO" id="GO:0006412">
    <property type="term" value="P:translation"/>
    <property type="evidence" value="ECO:0007669"/>
    <property type="project" value="InterPro"/>
</dbReference>
<evidence type="ECO:0000259" key="11">
    <source>
        <dbReference type="PROSITE" id="PS50881"/>
    </source>
</evidence>
<keyword evidence="3" id="KW-0699">rRNA-binding</keyword>
<dbReference type="GeneID" id="5005490"/>
<dbReference type="Pfam" id="PF03719">
    <property type="entry name" value="Ribosomal_S5_C"/>
    <property type="match status" value="1"/>
</dbReference>
<dbReference type="KEGG" id="olu:OSTLU_18077"/>
<dbReference type="GO" id="GO:0019843">
    <property type="term" value="F:rRNA binding"/>
    <property type="evidence" value="ECO:0007669"/>
    <property type="project" value="UniProtKB-KW"/>
</dbReference>
<sequence length="159" mass="16638">MQESVVQVSRVTKITKGGSQMSFRATVVVGDGKGLVGVGCQKAKEVQIAVTKAASDARKSAKRAPITKGDTFPHRVTVKGKGGAVVMLRPASPGTGVIAGGACRTVLELAGYKNCFAKQLGSSNPLNNARAVVAGLNEMRTFKEVAKMRDMTLEELFSA</sequence>
<comment type="similarity">
    <text evidence="2 10">Belongs to the universal ribosomal protein uS5 family.</text>
</comment>
<dbReference type="eggNOG" id="KOG0877">
    <property type="taxonomic scope" value="Eukaryota"/>
</dbReference>
<evidence type="ECO:0000256" key="1">
    <source>
        <dbReference type="ARBA" id="ARBA00002524"/>
    </source>
</evidence>
<evidence type="ECO:0000256" key="9">
    <source>
        <dbReference type="PROSITE-ProRule" id="PRU00268"/>
    </source>
</evidence>
<dbReference type="InterPro" id="IPR000851">
    <property type="entry name" value="Ribosomal_uS5"/>
</dbReference>
<evidence type="ECO:0000313" key="14">
    <source>
        <dbReference type="Proteomes" id="UP000001568"/>
    </source>
</evidence>
<dbReference type="InterPro" id="IPR020568">
    <property type="entry name" value="Ribosomal_Su5_D2-typ_SF"/>
</dbReference>
<evidence type="ECO:0000256" key="6">
    <source>
        <dbReference type="ARBA" id="ARBA00023274"/>
    </source>
</evidence>
<dbReference type="EMBL" id="CP000594">
    <property type="protein sequence ID" value="ABO99730.1"/>
    <property type="molecule type" value="Genomic_DNA"/>
</dbReference>
<dbReference type="KEGG" id="olu:OSTLU_13247"/>